<dbReference type="PROSITE" id="PS00072">
    <property type="entry name" value="ACYL_COA_DH_1"/>
    <property type="match status" value="1"/>
</dbReference>
<feature type="compositionally biased region" description="Gly residues" evidence="7">
    <location>
        <begin position="246"/>
        <end position="261"/>
    </location>
</feature>
<evidence type="ECO:0000259" key="8">
    <source>
        <dbReference type="Pfam" id="PF00441"/>
    </source>
</evidence>
<dbReference type="InterPro" id="IPR006089">
    <property type="entry name" value="Acyl-CoA_DH_CS"/>
</dbReference>
<feature type="compositionally biased region" description="Low complexity" evidence="7">
    <location>
        <begin position="298"/>
        <end position="310"/>
    </location>
</feature>
<dbReference type="EMBL" id="JACHNE010000001">
    <property type="protein sequence ID" value="MBB5798122.1"/>
    <property type="molecule type" value="Genomic_DNA"/>
</dbReference>
<dbReference type="InterPro" id="IPR009100">
    <property type="entry name" value="AcylCoA_DH/oxidase_NM_dom_sf"/>
</dbReference>
<protein>
    <submittedName>
        <fullName evidence="11">Alkylation response protein AidB-like acyl-CoA dehydrogenase</fullName>
    </submittedName>
</protein>
<feature type="compositionally biased region" description="Low complexity" evidence="7">
    <location>
        <begin position="138"/>
        <end position="163"/>
    </location>
</feature>
<feature type="domain" description="Acyl-CoA dehydrogenase/oxidase C-terminal" evidence="8">
    <location>
        <begin position="391"/>
        <end position="540"/>
    </location>
</feature>
<sequence>MTAFSLEPAQLAWCAELRTLAAERLRPLAEKGEPGRVNRVLLAELGSLGLLGRLFTSGALDLCLMRESLAYACTEAETALALQGLGAHPVHTHGTESQRARWLPRVAEGSAVAAFALSEPGAGSDAVALGLRAERDGAPGVASGSGSSGTAPGIGSQEAASDGGSLGGVASGGGAGAADGGSRGETACDGGSRGRTASDGAQGRAGSGGTQDSRISGGGSSGSVTPDRSARDARTPADRSSRSAASGGGIRGAGAREGGSPGAAASDGGTEGGRAAAGGSPGSGRAVHASQHAVHDSPAPAGLAAAPDGPARWRLTGEKCWISNAPEADFYTVFARTTPGAGARGVTAFLVPADRPGLTGNGLDMLSPHPIGALRFDAVPVTADDVLGEVDRGFRIAMGTLNLFRPSVGAFAVGMARAALDATLAHTAGRDAFGGKLRDLQAVSHQVAEMALRTEAARLMVYAAATAYDENAPDVPQRAAMAKLLATETAQYVVDTAVQLHGARALQRGHLLEHLYREVRAPRIYEGASEVQRGIIAKELYAAHQEAR</sequence>
<keyword evidence="5 6" id="KW-0560">Oxidoreductase</keyword>
<dbReference type="Pfam" id="PF02771">
    <property type="entry name" value="Acyl-CoA_dh_N"/>
    <property type="match status" value="1"/>
</dbReference>
<evidence type="ECO:0000313" key="12">
    <source>
        <dbReference type="Proteomes" id="UP000590647"/>
    </source>
</evidence>
<dbReference type="GO" id="GO:0050660">
    <property type="term" value="F:flavin adenine dinucleotide binding"/>
    <property type="evidence" value="ECO:0007669"/>
    <property type="project" value="InterPro"/>
</dbReference>
<reference evidence="11 12" key="1">
    <citation type="submission" date="2020-08" db="EMBL/GenBank/DDBJ databases">
        <title>Sequencing the genomes of 1000 actinobacteria strains.</title>
        <authorList>
            <person name="Klenk H.-P."/>
        </authorList>
    </citation>
    <scope>NUCLEOTIDE SEQUENCE [LARGE SCALE GENOMIC DNA]</scope>
    <source>
        <strain evidence="11 12">DSM 40084</strain>
    </source>
</reference>
<feature type="domain" description="Acyl-CoA oxidase/dehydrogenase middle" evidence="9">
    <location>
        <begin position="311"/>
        <end position="377"/>
    </location>
</feature>
<feature type="compositionally biased region" description="Gly residues" evidence="7">
    <location>
        <begin position="269"/>
        <end position="282"/>
    </location>
</feature>
<name>A0A7W9H9E6_9ACTN</name>
<dbReference type="GO" id="GO:0003995">
    <property type="term" value="F:acyl-CoA dehydrogenase activity"/>
    <property type="evidence" value="ECO:0007669"/>
    <property type="project" value="InterPro"/>
</dbReference>
<dbReference type="Gene3D" id="1.20.140.10">
    <property type="entry name" value="Butyryl-CoA Dehydrogenase, subunit A, domain 3"/>
    <property type="match status" value="1"/>
</dbReference>
<evidence type="ECO:0000256" key="2">
    <source>
        <dbReference type="ARBA" id="ARBA00009347"/>
    </source>
</evidence>
<dbReference type="CDD" id="cd00567">
    <property type="entry name" value="ACAD"/>
    <property type="match status" value="1"/>
</dbReference>
<dbReference type="SUPFAM" id="SSF47203">
    <property type="entry name" value="Acyl-CoA dehydrogenase C-terminal domain-like"/>
    <property type="match status" value="1"/>
</dbReference>
<dbReference type="SUPFAM" id="SSF56645">
    <property type="entry name" value="Acyl-CoA dehydrogenase NM domain-like"/>
    <property type="match status" value="2"/>
</dbReference>
<keyword evidence="3 6" id="KW-0285">Flavoprotein</keyword>
<dbReference type="Gene3D" id="2.40.110.10">
    <property type="entry name" value="Butyryl-CoA Dehydrogenase, subunit A, domain 2"/>
    <property type="match status" value="1"/>
</dbReference>
<dbReference type="InterPro" id="IPR009075">
    <property type="entry name" value="AcylCo_DH/oxidase_C"/>
</dbReference>
<dbReference type="Pfam" id="PF02770">
    <property type="entry name" value="Acyl-CoA_dh_M"/>
    <property type="match status" value="1"/>
</dbReference>
<feature type="domain" description="Acyl-CoA dehydrogenase/oxidase N-terminal" evidence="10">
    <location>
        <begin position="9"/>
        <end position="109"/>
    </location>
</feature>
<keyword evidence="12" id="KW-1185">Reference proteome</keyword>
<dbReference type="Pfam" id="PF00441">
    <property type="entry name" value="Acyl-CoA_dh_1"/>
    <property type="match status" value="1"/>
</dbReference>
<evidence type="ECO:0000256" key="5">
    <source>
        <dbReference type="ARBA" id="ARBA00023002"/>
    </source>
</evidence>
<comment type="caution">
    <text evidence="11">The sequence shown here is derived from an EMBL/GenBank/DDBJ whole genome shotgun (WGS) entry which is preliminary data.</text>
</comment>
<evidence type="ECO:0000256" key="4">
    <source>
        <dbReference type="ARBA" id="ARBA00022827"/>
    </source>
</evidence>
<dbReference type="InterPro" id="IPR013786">
    <property type="entry name" value="AcylCoA_DH/ox_N"/>
</dbReference>
<dbReference type="PANTHER" id="PTHR43884:SF22">
    <property type="entry name" value="BLR3437 PROTEIN"/>
    <property type="match status" value="1"/>
</dbReference>
<dbReference type="InterPro" id="IPR046373">
    <property type="entry name" value="Acyl-CoA_Oxase/DH_mid-dom_sf"/>
</dbReference>
<organism evidence="11 12">
    <name type="scientific">Streptomyces caelestis</name>
    <dbReference type="NCBI Taxonomy" id="36816"/>
    <lineage>
        <taxon>Bacteria</taxon>
        <taxon>Bacillati</taxon>
        <taxon>Actinomycetota</taxon>
        <taxon>Actinomycetes</taxon>
        <taxon>Kitasatosporales</taxon>
        <taxon>Streptomycetaceae</taxon>
        <taxon>Streptomyces</taxon>
    </lineage>
</organism>
<dbReference type="InterPro" id="IPR006091">
    <property type="entry name" value="Acyl-CoA_Oxase/DH_mid-dom"/>
</dbReference>
<feature type="region of interest" description="Disordered" evidence="7">
    <location>
        <begin position="137"/>
        <end position="310"/>
    </location>
</feature>
<dbReference type="AlphaFoldDB" id="A0A7W9H9E6"/>
<evidence type="ECO:0000259" key="9">
    <source>
        <dbReference type="Pfam" id="PF02770"/>
    </source>
</evidence>
<feature type="compositionally biased region" description="Gly residues" evidence="7">
    <location>
        <begin position="164"/>
        <end position="183"/>
    </location>
</feature>
<feature type="compositionally biased region" description="Basic and acidic residues" evidence="7">
    <location>
        <begin position="228"/>
        <end position="241"/>
    </location>
</feature>
<dbReference type="Gene3D" id="1.10.540.10">
    <property type="entry name" value="Acyl-CoA dehydrogenase/oxidase, N-terminal domain"/>
    <property type="match status" value="1"/>
</dbReference>
<dbReference type="InterPro" id="IPR036250">
    <property type="entry name" value="AcylCo_DH-like_C"/>
</dbReference>
<dbReference type="Proteomes" id="UP000590647">
    <property type="component" value="Unassembled WGS sequence"/>
</dbReference>
<evidence type="ECO:0000256" key="7">
    <source>
        <dbReference type="SAM" id="MobiDB-lite"/>
    </source>
</evidence>
<proteinExistence type="inferred from homology"/>
<evidence type="ECO:0000256" key="6">
    <source>
        <dbReference type="RuleBase" id="RU362125"/>
    </source>
</evidence>
<dbReference type="PANTHER" id="PTHR43884">
    <property type="entry name" value="ACYL-COA DEHYDROGENASE"/>
    <property type="match status" value="1"/>
</dbReference>
<gene>
    <name evidence="11" type="ORF">HDA41_006086</name>
</gene>
<evidence type="ECO:0000256" key="3">
    <source>
        <dbReference type="ARBA" id="ARBA00022630"/>
    </source>
</evidence>
<comment type="cofactor">
    <cofactor evidence="1 6">
        <name>FAD</name>
        <dbReference type="ChEBI" id="CHEBI:57692"/>
    </cofactor>
</comment>
<evidence type="ECO:0000256" key="1">
    <source>
        <dbReference type="ARBA" id="ARBA00001974"/>
    </source>
</evidence>
<comment type="similarity">
    <text evidence="2 6">Belongs to the acyl-CoA dehydrogenase family.</text>
</comment>
<keyword evidence="4 6" id="KW-0274">FAD</keyword>
<dbReference type="InterPro" id="IPR037069">
    <property type="entry name" value="AcylCoA_DH/ox_N_sf"/>
</dbReference>
<dbReference type="FunFam" id="1.20.140.10:FF:000001">
    <property type="entry name" value="Acyl-CoA dehydrogenase"/>
    <property type="match status" value="1"/>
</dbReference>
<evidence type="ECO:0000313" key="11">
    <source>
        <dbReference type="EMBL" id="MBB5798122.1"/>
    </source>
</evidence>
<accession>A0A7W9H9E6</accession>
<evidence type="ECO:0000259" key="10">
    <source>
        <dbReference type="Pfam" id="PF02771"/>
    </source>
</evidence>